<accession>A0A9Q9LXF7</accession>
<sequence>MNPPQSAAGWLAANLDGLTLTAWTVTDGAPAPAQVLQLPDGSPAALAAKLRQAMGGGTFPVVLGGSGLVPPRPVPAVPAELPLSGIRLEGLEVHALPGVSQAAPCGVMQGALAKLSGFLQLNPDWDGVVCLPGAVTHWVQVSAREAVSFQSALTGQLAQAAAQATGLAAELPAAGDWDKAALADAAADGIAKPEFLAARLASVQAASVLGQMPAASAHARIWGLLLGAQLAAARPYWLGQNLALIAEPPLQALYAAALEAQALPVSLADPARMALEGLTRAWKGR</sequence>
<dbReference type="InterPro" id="IPR042257">
    <property type="entry name" value="DGOK_C"/>
</dbReference>
<name>A0A9Q9LXF7_LEICA</name>
<organism evidence="1 2">
    <name type="scientific">Leisingera caerulea</name>
    <name type="common">Phaeobacter caeruleus</name>
    <dbReference type="NCBI Taxonomy" id="506591"/>
    <lineage>
        <taxon>Bacteria</taxon>
        <taxon>Pseudomonadati</taxon>
        <taxon>Pseudomonadota</taxon>
        <taxon>Alphaproteobacteria</taxon>
        <taxon>Rhodobacterales</taxon>
        <taxon>Roseobacteraceae</taxon>
        <taxon>Leisingera</taxon>
    </lineage>
</organism>
<dbReference type="RefSeq" id="WP_259970736.1">
    <property type="nucleotide sequence ID" value="NZ_CP081070.1"/>
</dbReference>
<dbReference type="KEGG" id="lcae:K3721_13405"/>
<evidence type="ECO:0000313" key="2">
    <source>
        <dbReference type="Proteomes" id="UP001058713"/>
    </source>
</evidence>
<dbReference type="GO" id="GO:0008671">
    <property type="term" value="F:2-dehydro-3-deoxygalactonokinase activity"/>
    <property type="evidence" value="ECO:0007669"/>
    <property type="project" value="InterPro"/>
</dbReference>
<dbReference type="EMBL" id="CP081070">
    <property type="protein sequence ID" value="UWQ53001.1"/>
    <property type="molecule type" value="Genomic_DNA"/>
</dbReference>
<dbReference type="Proteomes" id="UP001058713">
    <property type="component" value="Chromosome"/>
</dbReference>
<protein>
    <submittedName>
        <fullName evidence="1">2-dehydro-3-deoxygalactonokinase</fullName>
    </submittedName>
</protein>
<dbReference type="GO" id="GO:0034194">
    <property type="term" value="P:D-galactonate catabolic process"/>
    <property type="evidence" value="ECO:0007669"/>
    <property type="project" value="InterPro"/>
</dbReference>
<dbReference type="Gene3D" id="3.30.420.310">
    <property type="entry name" value="2-keto-3-deoxy-galactonokinase, C-terminal domain"/>
    <property type="match status" value="1"/>
</dbReference>
<dbReference type="AlphaFoldDB" id="A0A9Q9LXF7"/>
<reference evidence="1" key="1">
    <citation type="submission" date="2021-08" db="EMBL/GenBank/DDBJ databases">
        <authorList>
            <person name="Nwanade C."/>
            <person name="Wang M."/>
            <person name="Masoudi A."/>
            <person name="Yu Z."/>
            <person name="Liu J."/>
        </authorList>
    </citation>
    <scope>NUCLEOTIDE SEQUENCE</scope>
    <source>
        <strain evidence="1">S122</strain>
    </source>
</reference>
<proteinExistence type="predicted"/>
<dbReference type="Pfam" id="PF05035">
    <property type="entry name" value="DGOK"/>
    <property type="match status" value="1"/>
</dbReference>
<dbReference type="InterPro" id="IPR007729">
    <property type="entry name" value="DGOK"/>
</dbReference>
<gene>
    <name evidence="1" type="ORF">K3721_13405</name>
</gene>
<evidence type="ECO:0000313" key="1">
    <source>
        <dbReference type="EMBL" id="UWQ53001.1"/>
    </source>
</evidence>